<dbReference type="Proteomes" id="UP001188597">
    <property type="component" value="Unassembled WGS sequence"/>
</dbReference>
<dbReference type="PANTHER" id="PTHR30096">
    <property type="entry name" value="4,5-DOPA DIOXYGENASE EXTRADIOL-LIKE PROTEIN"/>
    <property type="match status" value="1"/>
</dbReference>
<dbReference type="EMBL" id="JAVXUP010000451">
    <property type="protein sequence ID" value="KAK3027623.1"/>
    <property type="molecule type" value="Genomic_DNA"/>
</dbReference>
<keyword evidence="6" id="KW-0560">Oxidoreductase</keyword>
<evidence type="ECO:0000256" key="5">
    <source>
        <dbReference type="ARBA" id="ARBA00022964"/>
    </source>
</evidence>
<feature type="domain" description="Extradiol ring-cleavage dioxygenase class III enzyme subunit B" evidence="7">
    <location>
        <begin position="12"/>
        <end position="135"/>
    </location>
</feature>
<accession>A0AA88WMB3</accession>
<protein>
    <recommendedName>
        <fullName evidence="7">Extradiol ring-cleavage dioxygenase class III enzyme subunit B domain-containing protein</fullName>
    </recommendedName>
</protein>
<evidence type="ECO:0000256" key="3">
    <source>
        <dbReference type="ARBA" id="ARBA00022723"/>
    </source>
</evidence>
<dbReference type="InterPro" id="IPR004183">
    <property type="entry name" value="Xdiol_dOase_suB"/>
</dbReference>
<gene>
    <name evidence="8" type="ORF">RJ639_042612</name>
</gene>
<comment type="similarity">
    <text evidence="2">Belongs to the DODA-type extradiol aromatic ring-opening dioxygenase family.</text>
</comment>
<evidence type="ECO:0000256" key="2">
    <source>
        <dbReference type="ARBA" id="ARBA00007581"/>
    </source>
</evidence>
<dbReference type="GO" id="GO:0008270">
    <property type="term" value="F:zinc ion binding"/>
    <property type="evidence" value="ECO:0007669"/>
    <property type="project" value="InterPro"/>
</dbReference>
<comment type="cofactor">
    <cofactor evidence="1">
        <name>Zn(2+)</name>
        <dbReference type="ChEBI" id="CHEBI:29105"/>
    </cofactor>
</comment>
<reference evidence="8" key="1">
    <citation type="submission" date="2022-12" db="EMBL/GenBank/DDBJ databases">
        <title>Draft genome assemblies for two species of Escallonia (Escalloniales).</title>
        <authorList>
            <person name="Chanderbali A."/>
            <person name="Dervinis C."/>
            <person name="Anghel I."/>
            <person name="Soltis D."/>
            <person name="Soltis P."/>
            <person name="Zapata F."/>
        </authorList>
    </citation>
    <scope>NUCLEOTIDE SEQUENCE</scope>
    <source>
        <strain evidence="8">UCBG64.0493</strain>
        <tissue evidence="8">Leaf</tissue>
    </source>
</reference>
<keyword evidence="9" id="KW-1185">Reference proteome</keyword>
<keyword evidence="4" id="KW-0862">Zinc</keyword>
<dbReference type="InterPro" id="IPR014436">
    <property type="entry name" value="Extradiol_dOase_DODA"/>
</dbReference>
<dbReference type="GO" id="GO:0016702">
    <property type="term" value="F:oxidoreductase activity, acting on single donors with incorporation of molecular oxygen, incorporation of two atoms of oxygen"/>
    <property type="evidence" value="ECO:0007669"/>
    <property type="project" value="UniProtKB-ARBA"/>
</dbReference>
<dbReference type="PANTHER" id="PTHR30096:SF0">
    <property type="entry name" value="4,5-DOPA DIOXYGENASE EXTRADIOL-LIKE PROTEIN"/>
    <property type="match status" value="1"/>
</dbReference>
<dbReference type="Pfam" id="PF02900">
    <property type="entry name" value="LigB"/>
    <property type="match status" value="1"/>
</dbReference>
<dbReference type="GO" id="GO:0008198">
    <property type="term" value="F:ferrous iron binding"/>
    <property type="evidence" value="ECO:0007669"/>
    <property type="project" value="InterPro"/>
</dbReference>
<dbReference type="Gene3D" id="3.40.830.10">
    <property type="entry name" value="LigB-like"/>
    <property type="match status" value="1"/>
</dbReference>
<proteinExistence type="inferred from homology"/>
<keyword evidence="5" id="KW-0223">Dioxygenase</keyword>
<evidence type="ECO:0000256" key="6">
    <source>
        <dbReference type="ARBA" id="ARBA00023002"/>
    </source>
</evidence>
<sequence length="139" mass="15125">MGPTNAHVSRSDIPVCQLSIQTDRDATHHYNLGKALAPLKDDGVLIIGSGSATHNLRALCQSDGGSVSSWALESDTWLKESLLKGRYEDVNQYEEKATNAKVAHPRPDHFYPLHVAMGAAGENAKAELIHHSWSRNALS</sequence>
<evidence type="ECO:0000259" key="7">
    <source>
        <dbReference type="Pfam" id="PF02900"/>
    </source>
</evidence>
<evidence type="ECO:0000313" key="8">
    <source>
        <dbReference type="EMBL" id="KAK3027623.1"/>
    </source>
</evidence>
<comment type="caution">
    <text evidence="8">The sequence shown here is derived from an EMBL/GenBank/DDBJ whole genome shotgun (WGS) entry which is preliminary data.</text>
</comment>
<evidence type="ECO:0000313" key="9">
    <source>
        <dbReference type="Proteomes" id="UP001188597"/>
    </source>
</evidence>
<evidence type="ECO:0000256" key="4">
    <source>
        <dbReference type="ARBA" id="ARBA00022833"/>
    </source>
</evidence>
<dbReference type="AlphaFoldDB" id="A0AA88WMB3"/>
<dbReference type="CDD" id="cd07363">
    <property type="entry name" value="45_DOPA_Dioxygenase"/>
    <property type="match status" value="1"/>
</dbReference>
<dbReference type="SUPFAM" id="SSF53213">
    <property type="entry name" value="LigB-like"/>
    <property type="match status" value="1"/>
</dbReference>
<name>A0AA88WMB3_9ASTE</name>
<organism evidence="8 9">
    <name type="scientific">Escallonia herrerae</name>
    <dbReference type="NCBI Taxonomy" id="1293975"/>
    <lineage>
        <taxon>Eukaryota</taxon>
        <taxon>Viridiplantae</taxon>
        <taxon>Streptophyta</taxon>
        <taxon>Embryophyta</taxon>
        <taxon>Tracheophyta</taxon>
        <taxon>Spermatophyta</taxon>
        <taxon>Magnoliopsida</taxon>
        <taxon>eudicotyledons</taxon>
        <taxon>Gunneridae</taxon>
        <taxon>Pentapetalae</taxon>
        <taxon>asterids</taxon>
        <taxon>campanulids</taxon>
        <taxon>Escalloniales</taxon>
        <taxon>Escalloniaceae</taxon>
        <taxon>Escallonia</taxon>
    </lineage>
</organism>
<evidence type="ECO:0000256" key="1">
    <source>
        <dbReference type="ARBA" id="ARBA00001947"/>
    </source>
</evidence>
<keyword evidence="3" id="KW-0479">Metal-binding</keyword>